<dbReference type="Proteomes" id="UP001072034">
    <property type="component" value="Unassembled WGS sequence"/>
</dbReference>
<sequence length="362" mass="40954">MTLHSVGDYGTVLQALATQGLIEKAGARCSVVDFRREGAGDGAASYFSGIRYAHIPLATRAHAALRGRDARRRSSVFRDFLKRRIHLTPERYCSFDDLRRFPADDYDVCCVGAGQVWNIERNRDNRPFYLSFLPQEARRFSFASSTGTPVLPKSEERRARRALSRFSGLSVREARAYDYLMSLGLQVEQHVDPTLAAPAGYWRRIASAPIVERPYIAVHQLTRNPLLVSAATRMARRTGLPVVRIDYWSTMRMLTAKHYVTPSVEDFLSLIKNASFVVTDSFYVVALSHIFETQFAAVPPPRCSGLIVSTLHLLGTDRNLVGSIDRVDDIALRWGALSYDRERLAHERRRALSYIRSQVSRQ</sequence>
<evidence type="ECO:0000313" key="2">
    <source>
        <dbReference type="EMBL" id="MCZ0858954.1"/>
    </source>
</evidence>
<proteinExistence type="predicted"/>
<accession>A0ABT4IB27</accession>
<gene>
    <name evidence="2" type="ORF">OHJ16_12975</name>
</gene>
<feature type="domain" description="Polysaccharide pyruvyl transferase" evidence="1">
    <location>
        <begin position="10"/>
        <end position="298"/>
    </location>
</feature>
<comment type="caution">
    <text evidence="2">The sequence shown here is derived from an EMBL/GenBank/DDBJ whole genome shotgun (WGS) entry which is preliminary data.</text>
</comment>
<keyword evidence="3" id="KW-1185">Reference proteome</keyword>
<evidence type="ECO:0000313" key="3">
    <source>
        <dbReference type="Proteomes" id="UP001072034"/>
    </source>
</evidence>
<dbReference type="EMBL" id="JAPTMY010000034">
    <property type="protein sequence ID" value="MCZ0858954.1"/>
    <property type="molecule type" value="Genomic_DNA"/>
</dbReference>
<keyword evidence="2" id="KW-0808">Transferase</keyword>
<dbReference type="InterPro" id="IPR007345">
    <property type="entry name" value="Polysacch_pyruvyl_Trfase"/>
</dbReference>
<dbReference type="Pfam" id="PF04230">
    <property type="entry name" value="PS_pyruv_trans"/>
    <property type="match status" value="1"/>
</dbReference>
<protein>
    <submittedName>
        <fullName evidence="2">Polysaccharide pyruvyl transferase family protein</fullName>
    </submittedName>
</protein>
<name>A0ABT4IB27_9ACTO</name>
<evidence type="ECO:0000259" key="1">
    <source>
        <dbReference type="Pfam" id="PF04230"/>
    </source>
</evidence>
<reference evidence="2" key="1">
    <citation type="submission" date="2022-10" db="EMBL/GenBank/DDBJ databases">
        <title>Genome sequence of Actinomyces israelii ATCC 10048.</title>
        <authorList>
            <person name="Watt R.M."/>
            <person name="Tong W.M."/>
        </authorList>
    </citation>
    <scope>NUCLEOTIDE SEQUENCE</scope>
    <source>
        <strain evidence="2">ATCC 10048</strain>
    </source>
</reference>
<dbReference type="GO" id="GO:0016740">
    <property type="term" value="F:transferase activity"/>
    <property type="evidence" value="ECO:0007669"/>
    <property type="project" value="UniProtKB-KW"/>
</dbReference>
<dbReference type="RefSeq" id="WP_268918286.1">
    <property type="nucleotide sequence ID" value="NZ_JAPTMY010000034.1"/>
</dbReference>
<organism evidence="2 3">
    <name type="scientific">Actinomyces israelii</name>
    <dbReference type="NCBI Taxonomy" id="1659"/>
    <lineage>
        <taxon>Bacteria</taxon>
        <taxon>Bacillati</taxon>
        <taxon>Actinomycetota</taxon>
        <taxon>Actinomycetes</taxon>
        <taxon>Actinomycetales</taxon>
        <taxon>Actinomycetaceae</taxon>
        <taxon>Actinomyces</taxon>
    </lineage>
</organism>